<accession>A0A8H7ZR16</accession>
<evidence type="ECO:0000256" key="1">
    <source>
        <dbReference type="RuleBase" id="RU364032"/>
    </source>
</evidence>
<dbReference type="Pfam" id="PF03813">
    <property type="entry name" value="Nrap"/>
    <property type="match status" value="1"/>
</dbReference>
<dbReference type="GO" id="GO:0032040">
    <property type="term" value="C:small-subunit processome"/>
    <property type="evidence" value="ECO:0007669"/>
    <property type="project" value="TreeGrafter"/>
</dbReference>
<gene>
    <name evidence="4" type="ORF">BJ554DRAFT_2335</name>
</gene>
<feature type="compositionally biased region" description="Polar residues" evidence="2">
    <location>
        <begin position="1"/>
        <end position="10"/>
    </location>
</feature>
<dbReference type="Gene3D" id="1.10.1410.10">
    <property type="match status" value="1"/>
</dbReference>
<feature type="compositionally biased region" description="Acidic residues" evidence="2">
    <location>
        <begin position="83"/>
        <end position="96"/>
    </location>
</feature>
<sequence>APAFSRSVSPGTGGFSRLAGSPVSHFPPPPPFLFFQGDTPVSAQARPAAAYVKSLPAGAAAVSSPCDGGIAVDESRSGLAAGESDEGETGEEESADESQAAEGEADESDGNESEDFEGEDDGHYVEDDYIENDAFPEEEDRREEVAVDDDEDEEDGVGDAAAVRGKKRKGLYGVPSNEELQGLKETSELFKSNLFKFQLDELLAEVRYDYAKAKSLDAALVKLKDVLDSAVDRPGLLASPSEAAGSLLGEGITVPFPTPGPPANAQYKLAFMAPASIRVVGSYPLKAVAVTKHRFNVDVTVEMPKELFQEKDRVNHRYFYKRAYYLAVIAAELSKPERGFPGAKLEFCTDDDDDPRRPILLLRPSGGRVVAALLRPVCRRFLLAFRLPTGKPYPHRSLADGLFESKMRYPDFADRVARGFSVLEAGAGEKQRPAARRHLRRRARDPRRRRQQSADAALQFFPSPRH</sequence>
<comment type="caution">
    <text evidence="4">The sequence shown here is derived from an EMBL/GenBank/DDBJ whole genome shotgun (WGS) entry which is preliminary data.</text>
</comment>
<evidence type="ECO:0000259" key="3">
    <source>
        <dbReference type="Pfam" id="PF03813"/>
    </source>
</evidence>
<reference evidence="4 5" key="1">
    <citation type="journal article" name="Sci. Rep.">
        <title>Genome-scale phylogenetic analyses confirm Olpidium as the closest living zoosporic fungus to the non-flagellated, terrestrial fungi.</title>
        <authorList>
            <person name="Chang Y."/>
            <person name="Rochon D."/>
            <person name="Sekimoto S."/>
            <person name="Wang Y."/>
            <person name="Chovatia M."/>
            <person name="Sandor L."/>
            <person name="Salamov A."/>
            <person name="Grigoriev I.V."/>
            <person name="Stajich J.E."/>
            <person name="Spatafora J.W."/>
        </authorList>
    </citation>
    <scope>NUCLEOTIDE SEQUENCE [LARGE SCALE GENOMIC DNA]</scope>
    <source>
        <strain evidence="4">S191</strain>
    </source>
</reference>
<feature type="compositionally biased region" description="Acidic residues" evidence="2">
    <location>
        <begin position="127"/>
        <end position="157"/>
    </location>
</feature>
<feature type="non-terminal residue" evidence="4">
    <location>
        <position position="1"/>
    </location>
</feature>
<feature type="compositionally biased region" description="Basic residues" evidence="2">
    <location>
        <begin position="433"/>
        <end position="451"/>
    </location>
</feature>
<keyword evidence="1" id="KW-0698">rRNA processing</keyword>
<name>A0A8H7ZR16_9FUNG</name>
<evidence type="ECO:0000313" key="5">
    <source>
        <dbReference type="Proteomes" id="UP000673691"/>
    </source>
</evidence>
<keyword evidence="5" id="KW-1185">Reference proteome</keyword>
<feature type="non-terminal residue" evidence="4">
    <location>
        <position position="466"/>
    </location>
</feature>
<keyword evidence="1" id="KW-0687">Ribonucleoprotein</keyword>
<dbReference type="GO" id="GO:0032545">
    <property type="term" value="C:CURI complex"/>
    <property type="evidence" value="ECO:0007669"/>
    <property type="project" value="TreeGrafter"/>
</dbReference>
<dbReference type="GO" id="GO:0034456">
    <property type="term" value="C:UTP-C complex"/>
    <property type="evidence" value="ECO:0007669"/>
    <property type="project" value="TreeGrafter"/>
</dbReference>
<dbReference type="Proteomes" id="UP000673691">
    <property type="component" value="Unassembled WGS sequence"/>
</dbReference>
<dbReference type="OrthoDB" id="10251401at2759"/>
<dbReference type="GO" id="GO:0006409">
    <property type="term" value="P:tRNA export from nucleus"/>
    <property type="evidence" value="ECO:0007669"/>
    <property type="project" value="TreeGrafter"/>
</dbReference>
<dbReference type="EMBL" id="JAEFCI010009786">
    <property type="protein sequence ID" value="KAG5457607.1"/>
    <property type="molecule type" value="Genomic_DNA"/>
</dbReference>
<dbReference type="GO" id="GO:0003723">
    <property type="term" value="F:RNA binding"/>
    <property type="evidence" value="ECO:0007669"/>
    <property type="project" value="UniProtKB-KW"/>
</dbReference>
<keyword evidence="1" id="KW-0539">Nucleus</keyword>
<keyword evidence="1" id="KW-0694">RNA-binding</keyword>
<feature type="region of interest" description="Disordered" evidence="2">
    <location>
        <begin position="55"/>
        <end position="162"/>
    </location>
</feature>
<feature type="region of interest" description="Disordered" evidence="2">
    <location>
        <begin position="427"/>
        <end position="466"/>
    </location>
</feature>
<protein>
    <recommendedName>
        <fullName evidence="1">U3 small nucleolar RNA-associated protein 22</fullName>
    </recommendedName>
</protein>
<comment type="subcellular location">
    <subcellularLocation>
        <location evidence="1">Nucleus</location>
        <location evidence="1">Nucleolus</location>
    </subcellularLocation>
</comment>
<keyword evidence="1" id="KW-0690">Ribosome biogenesis</keyword>
<proteinExistence type="inferred from homology"/>
<feature type="domain" description="Nrap protein" evidence="3">
    <location>
        <begin position="297"/>
        <end position="365"/>
    </location>
</feature>
<evidence type="ECO:0000256" key="2">
    <source>
        <dbReference type="SAM" id="MobiDB-lite"/>
    </source>
</evidence>
<dbReference type="InterPro" id="IPR005554">
    <property type="entry name" value="NOL6/Upt22"/>
</dbReference>
<organism evidence="4 5">
    <name type="scientific">Olpidium bornovanus</name>
    <dbReference type="NCBI Taxonomy" id="278681"/>
    <lineage>
        <taxon>Eukaryota</taxon>
        <taxon>Fungi</taxon>
        <taxon>Fungi incertae sedis</taxon>
        <taxon>Olpidiomycota</taxon>
        <taxon>Olpidiomycotina</taxon>
        <taxon>Olpidiomycetes</taxon>
        <taxon>Olpidiales</taxon>
        <taxon>Olpidiaceae</taxon>
        <taxon>Olpidium</taxon>
    </lineage>
</organism>
<comment type="similarity">
    <text evidence="1">Belongs to the NRAP family.</text>
</comment>
<dbReference type="PANTHER" id="PTHR17972">
    <property type="entry name" value="NUCLEOLAR RNA-ASSOCIATED PROTEIN"/>
    <property type="match status" value="1"/>
</dbReference>
<dbReference type="AlphaFoldDB" id="A0A8H7ZR16"/>
<dbReference type="InterPro" id="IPR035082">
    <property type="entry name" value="Nrap_D1"/>
</dbReference>
<dbReference type="PANTHER" id="PTHR17972:SF0">
    <property type="entry name" value="NUCLEOLAR PROTEIN 6"/>
    <property type="match status" value="1"/>
</dbReference>
<evidence type="ECO:0000313" key="4">
    <source>
        <dbReference type="EMBL" id="KAG5457607.1"/>
    </source>
</evidence>
<feature type="region of interest" description="Disordered" evidence="2">
    <location>
        <begin position="1"/>
        <end position="38"/>
    </location>
</feature>
<dbReference type="GO" id="GO:0006364">
    <property type="term" value="P:rRNA processing"/>
    <property type="evidence" value="ECO:0007669"/>
    <property type="project" value="UniProtKB-KW"/>
</dbReference>
<feature type="compositionally biased region" description="Acidic residues" evidence="2">
    <location>
        <begin position="103"/>
        <end position="120"/>
    </location>
</feature>